<accession>A0AAP2RES1</accession>
<dbReference type="RefSeq" id="WP_230742312.1">
    <property type="nucleotide sequence ID" value="NZ_PGCK01000008.1"/>
</dbReference>
<dbReference type="SUPFAM" id="SSF48537">
    <property type="entry name" value="Phospholipase C/P1 nuclease"/>
    <property type="match status" value="1"/>
</dbReference>
<dbReference type="Gene3D" id="1.10.575.10">
    <property type="entry name" value="P1 Nuclease"/>
    <property type="match status" value="1"/>
</dbReference>
<organism evidence="1 2">
    <name type="scientific">Methanooceanicella nereidis</name>
    <dbReference type="NCBI Taxonomy" id="2052831"/>
    <lineage>
        <taxon>Archaea</taxon>
        <taxon>Methanobacteriati</taxon>
        <taxon>Methanobacteriota</taxon>
        <taxon>Stenosarchaea group</taxon>
        <taxon>Methanomicrobia</taxon>
        <taxon>Methanocellales</taxon>
        <taxon>Methanocellaceae</taxon>
        <taxon>Methanooceanicella</taxon>
    </lineage>
</organism>
<evidence type="ECO:0000313" key="2">
    <source>
        <dbReference type="Proteomes" id="UP001320159"/>
    </source>
</evidence>
<evidence type="ECO:0008006" key="3">
    <source>
        <dbReference type="Google" id="ProtNLM"/>
    </source>
</evidence>
<gene>
    <name evidence="1" type="ORF">CUJ83_10665</name>
</gene>
<dbReference type="InterPro" id="IPR008947">
    <property type="entry name" value="PLipase_C/P1_nuclease_dom_sf"/>
</dbReference>
<dbReference type="EMBL" id="PGCK01000008">
    <property type="protein sequence ID" value="MCD1295461.1"/>
    <property type="molecule type" value="Genomic_DNA"/>
</dbReference>
<keyword evidence="2" id="KW-1185">Reference proteome</keyword>
<reference evidence="1 2" key="1">
    <citation type="submission" date="2017-11" db="EMBL/GenBank/DDBJ databases">
        <title>Isolation and Characterization of Family Methanocellaceae Species from Potential Methane Hydrate Area Offshore Southwestern Taiwan.</title>
        <authorList>
            <person name="Zhang W.-L."/>
            <person name="Chen W.-C."/>
            <person name="Lai M.-C."/>
            <person name="Chen S.-C."/>
        </authorList>
    </citation>
    <scope>NUCLEOTIDE SEQUENCE [LARGE SCALE GENOMIC DNA]</scope>
    <source>
        <strain evidence="1 2">CWC-04</strain>
    </source>
</reference>
<protein>
    <recommendedName>
        <fullName evidence="3">Zinc dependent phospholipase C</fullName>
    </recommendedName>
</protein>
<dbReference type="AlphaFoldDB" id="A0AAP2RES1"/>
<comment type="caution">
    <text evidence="1">The sequence shown here is derived from an EMBL/GenBank/DDBJ whole genome shotgun (WGS) entry which is preliminary data.</text>
</comment>
<name>A0AAP2RES1_9EURY</name>
<dbReference type="Proteomes" id="UP001320159">
    <property type="component" value="Unassembled WGS sequence"/>
</dbReference>
<evidence type="ECO:0000313" key="1">
    <source>
        <dbReference type="EMBL" id="MCD1295461.1"/>
    </source>
</evidence>
<proteinExistence type="predicted"/>
<sequence length="595" mass="67184">MENNRAIKVMAALVLIFVLLIPANALAYNNVGVHPRINEYAFDQFESTWMKNDQYLKQASLDGRSVYGEAWDPSDGTTWTDKVGNGIISVKRSKSMEQWVIDGGFSADEPEADMAMVHFYDPVRSPHYLTDQLNDIPGGKYVNPQISAYEWAFGNSPYKYNFLMARKYYRDALSSTDPDNINYGNAWRAVGETMHLMSDMTVPAHVRNDGHVPFRDYVDPYEYFTTVSHIDKYRSSVASSSVGPYKRTYPGQGDIQSLMHDVAYWTNTNFFSRDTIPLYGKTITANDEPAYPSPKLTISPTFTGYYNGTVDGKTVPMARQSLKGWIWKTPAVTVDQTICDAQREILIPVAIKSSAAVLDAFLPRFEVKIDEVTPEPEKANMRKVEGSIKLIPTSVWPKQDELVIRNGAYLTVTNKTTGKSSTVPIVSKGGQALNNIEMTVEAYPGDSIQLLYDLGGYVVYSNPYRLPVPSVTPTPVPTEEPDTGSRIVHVRVYDSEGKIFSEETYLYEDGLFVKHGLEAMYMWYYDELATQAKKEWDHGTLIQGTEKILEWEGASNIYPYRIENNPKPRFNPDDNSVILRLGSDEMPKNLPSWLK</sequence>
<dbReference type="GO" id="GO:0016788">
    <property type="term" value="F:hydrolase activity, acting on ester bonds"/>
    <property type="evidence" value="ECO:0007669"/>
    <property type="project" value="InterPro"/>
</dbReference>